<gene>
    <name evidence="2" type="ORF">FSB_LOCUS17015</name>
</gene>
<feature type="transmembrane region" description="Helical" evidence="1">
    <location>
        <begin position="85"/>
        <end position="107"/>
    </location>
</feature>
<keyword evidence="1" id="KW-1133">Transmembrane helix</keyword>
<name>A0A2N9FPN0_FAGSY</name>
<reference evidence="2" key="1">
    <citation type="submission" date="2018-02" db="EMBL/GenBank/DDBJ databases">
        <authorList>
            <person name="Cohen D.B."/>
            <person name="Kent A.D."/>
        </authorList>
    </citation>
    <scope>NUCLEOTIDE SEQUENCE</scope>
</reference>
<organism evidence="2">
    <name type="scientific">Fagus sylvatica</name>
    <name type="common">Beechnut</name>
    <dbReference type="NCBI Taxonomy" id="28930"/>
    <lineage>
        <taxon>Eukaryota</taxon>
        <taxon>Viridiplantae</taxon>
        <taxon>Streptophyta</taxon>
        <taxon>Embryophyta</taxon>
        <taxon>Tracheophyta</taxon>
        <taxon>Spermatophyta</taxon>
        <taxon>Magnoliopsida</taxon>
        <taxon>eudicotyledons</taxon>
        <taxon>Gunneridae</taxon>
        <taxon>Pentapetalae</taxon>
        <taxon>rosids</taxon>
        <taxon>fabids</taxon>
        <taxon>Fagales</taxon>
        <taxon>Fagaceae</taxon>
        <taxon>Fagus</taxon>
    </lineage>
</organism>
<keyword evidence="1" id="KW-0472">Membrane</keyword>
<dbReference type="AlphaFoldDB" id="A0A2N9FPN0"/>
<dbReference type="EMBL" id="OIVN01001046">
    <property type="protein sequence ID" value="SPC89133.1"/>
    <property type="molecule type" value="Genomic_DNA"/>
</dbReference>
<evidence type="ECO:0000313" key="2">
    <source>
        <dbReference type="EMBL" id="SPC89133.1"/>
    </source>
</evidence>
<evidence type="ECO:0000256" key="1">
    <source>
        <dbReference type="SAM" id="Phobius"/>
    </source>
</evidence>
<accession>A0A2N9FPN0</accession>
<protein>
    <submittedName>
        <fullName evidence="2">Uncharacterized protein</fullName>
    </submittedName>
</protein>
<keyword evidence="1" id="KW-0812">Transmembrane</keyword>
<proteinExistence type="predicted"/>
<sequence>MHSRVCRFWVAGDGSVSSWLRAARWGSWLRAARWDSARIGALCDRSRPRSGPDEAVDDELVIEGGAVGLELGRAMMVGLWVCRFAGLRVCWVHCVVCWFAGFAVMVVCG</sequence>